<keyword evidence="1" id="KW-0808">Transferase</keyword>
<gene>
    <name evidence="1" type="ORF">AN396_12465</name>
</gene>
<reference evidence="1" key="1">
    <citation type="submission" date="2016-08" db="EMBL/GenBank/DDBJ databases">
        <authorList>
            <person name="Ngugi D.K."/>
            <person name="Miyake S."/>
            <person name="Stingl U."/>
        </authorList>
    </citation>
    <scope>NUCLEOTIDE SEQUENCE</scope>
    <source>
        <strain evidence="1">SCG-B11WGA-EpuloA1</strain>
    </source>
</reference>
<comment type="caution">
    <text evidence="1">The sequence shown here is derived from an EMBL/GenBank/DDBJ whole genome shotgun (WGS) entry which is preliminary data.</text>
</comment>
<name>A0ACC8X7K7_9FIRM</name>
<proteinExistence type="predicted"/>
<dbReference type="Proteomes" id="UP000188605">
    <property type="component" value="Unassembled WGS sequence"/>
</dbReference>
<organism evidence="1 2">
    <name type="scientific">Candidatus Epulonipiscium fishelsonii</name>
    <dbReference type="NCBI Taxonomy" id="77094"/>
    <lineage>
        <taxon>Bacteria</taxon>
        <taxon>Bacillati</taxon>
        <taxon>Bacillota</taxon>
        <taxon>Clostridia</taxon>
        <taxon>Lachnospirales</taxon>
        <taxon>Lachnospiraceae</taxon>
        <taxon>Candidatus Epulonipiscium</taxon>
    </lineage>
</organism>
<keyword evidence="2" id="KW-1185">Reference proteome</keyword>
<keyword evidence="1" id="KW-0418">Kinase</keyword>
<sequence length="480" mass="54603">MLRIKLKWFHSLRLQLFVLFFLVSAIPFMFFASLTTGRIEAYFLEDSKAEWMRQANLVVSQIIQTNNYLKEGTNYTIFTNKIRELSQSEEVNARIIVVDPLGYVVADSSRIDLNTTLLNTQIFNALNKKNSSERYEKAGNFIMSTAVSIIDKEDNDKVLGAVLLSASINDIYKLLEDMESQIYFLSLIASLVIGLLSFFSSSIITRPIKTLMKVVQRVTNGQLDQKVKLNGKGEMAELANAFNHMTEQLQLVDQSRQEFVSDVSHELKTPLSSIKVLTESLMCEEDVPVEMYKEFFYDINSEVDRLNVIITDLLLLVKLDRTEIMLNINETNIKHLIANILKRLSPLARKKDIEMIYEANKEIYAEVDEVKLTLAISNIIENGIKYTPEGGQVKVKLQSDMQDVFIEVEDTGIGIAKEEQGRIFERFYRTDKTRSRDTGGTGLGLSITYRTIIMHTGSIQVESEEGIGSTFVIQIPIKHV</sequence>
<accession>A0ACC8X7K7</accession>
<protein>
    <submittedName>
        <fullName evidence="1">Histidine kinase</fullName>
    </submittedName>
</protein>
<evidence type="ECO:0000313" key="1">
    <source>
        <dbReference type="EMBL" id="ONI37710.1"/>
    </source>
</evidence>
<dbReference type="EMBL" id="LJDB01000105">
    <property type="protein sequence ID" value="ONI37710.1"/>
    <property type="molecule type" value="Genomic_DNA"/>
</dbReference>
<evidence type="ECO:0000313" key="2">
    <source>
        <dbReference type="Proteomes" id="UP000188605"/>
    </source>
</evidence>